<evidence type="ECO:0000256" key="1">
    <source>
        <dbReference type="SAM" id="Phobius"/>
    </source>
</evidence>
<keyword evidence="1" id="KW-0472">Membrane</keyword>
<feature type="transmembrane region" description="Helical" evidence="1">
    <location>
        <begin position="16"/>
        <end position="41"/>
    </location>
</feature>
<dbReference type="Proteomes" id="UP000248584">
    <property type="component" value="Unassembled WGS sequence"/>
</dbReference>
<dbReference type="PANTHER" id="PTHR39430">
    <property type="entry name" value="MEMBRANE-ASSOCIATED PROTEASE-RELATED"/>
    <property type="match status" value="1"/>
</dbReference>
<feature type="transmembrane region" description="Helical" evidence="1">
    <location>
        <begin position="234"/>
        <end position="252"/>
    </location>
</feature>
<proteinExistence type="predicted"/>
<dbReference type="PROSITE" id="PS51257">
    <property type="entry name" value="PROKAR_LIPOPROTEIN"/>
    <property type="match status" value="1"/>
</dbReference>
<reference evidence="3 4" key="1">
    <citation type="submission" date="2018-06" db="EMBL/GenBank/DDBJ databases">
        <title>Genomic Encyclopedia of Archaeal and Bacterial Type Strains, Phase II (KMG-II): from individual species to whole genera.</title>
        <authorList>
            <person name="Goeker M."/>
        </authorList>
    </citation>
    <scope>NUCLEOTIDE SEQUENCE [LARGE SCALE GENOMIC DNA]</scope>
    <source>
        <strain evidence="3 4">DSM 17205</strain>
    </source>
</reference>
<feature type="transmembrane region" description="Helical" evidence="1">
    <location>
        <begin position="184"/>
        <end position="201"/>
    </location>
</feature>
<feature type="domain" description="CAAX prenyl protease 2/Lysostaphin resistance protein A-like" evidence="2">
    <location>
        <begin position="148"/>
        <end position="245"/>
    </location>
</feature>
<dbReference type="RefSeq" id="WP_015360629.1">
    <property type="nucleotide sequence ID" value="NZ_QKZR01000004.1"/>
</dbReference>
<evidence type="ECO:0000313" key="4">
    <source>
        <dbReference type="Proteomes" id="UP000248584"/>
    </source>
</evidence>
<evidence type="ECO:0000259" key="2">
    <source>
        <dbReference type="Pfam" id="PF02517"/>
    </source>
</evidence>
<evidence type="ECO:0000313" key="3">
    <source>
        <dbReference type="EMBL" id="PZX39125.1"/>
    </source>
</evidence>
<feature type="transmembrane region" description="Helical" evidence="1">
    <location>
        <begin position="272"/>
        <end position="291"/>
    </location>
</feature>
<dbReference type="Pfam" id="PF02517">
    <property type="entry name" value="Rce1-like"/>
    <property type="match status" value="1"/>
</dbReference>
<feature type="transmembrane region" description="Helical" evidence="1">
    <location>
        <begin position="144"/>
        <end position="163"/>
    </location>
</feature>
<feature type="transmembrane region" description="Helical" evidence="1">
    <location>
        <begin position="68"/>
        <end position="90"/>
    </location>
</feature>
<gene>
    <name evidence="3" type="ORF">LX97_02491</name>
</gene>
<accession>A0ABX5PWG2</accession>
<keyword evidence="4" id="KW-1185">Reference proteome</keyword>
<organism evidence="3 4">
    <name type="scientific">Nonlabens dokdonensis</name>
    <dbReference type="NCBI Taxonomy" id="328515"/>
    <lineage>
        <taxon>Bacteria</taxon>
        <taxon>Pseudomonadati</taxon>
        <taxon>Bacteroidota</taxon>
        <taxon>Flavobacteriia</taxon>
        <taxon>Flavobacteriales</taxon>
        <taxon>Flavobacteriaceae</taxon>
        <taxon>Nonlabens</taxon>
    </lineage>
</organism>
<dbReference type="PANTHER" id="PTHR39430:SF1">
    <property type="entry name" value="PROTEASE"/>
    <property type="match status" value="1"/>
</dbReference>
<name>A0ABX5PWG2_9FLAO</name>
<keyword evidence="1" id="KW-1133">Transmembrane helix</keyword>
<feature type="transmembrane region" description="Helical" evidence="1">
    <location>
        <begin position="111"/>
        <end position="132"/>
    </location>
</feature>
<dbReference type="InterPro" id="IPR003675">
    <property type="entry name" value="Rce1/LyrA-like_dom"/>
</dbReference>
<feature type="transmembrane region" description="Helical" evidence="1">
    <location>
        <begin position="207"/>
        <end position="227"/>
    </location>
</feature>
<sequence length="325" mass="37027">MFIKRGANGFHDSWKWIIGAFVIFIGCQLIGAIPFIIAVFYKLVSESGPESLNSITESTLMTTFSKNVTFFLLMISFVIGTIVWWLWIKYIHKLSWNEATTSRKTFDWNRAFFAFAVVGVVSIATTVISYYLDPDVYVWNFNSTNFFTLAIIAIILVPIQTTWEELLFRSYAMQGLGIITGNRAVPFIVTSLVFGLMHIFNPEIAKMGYIVMIWYIGTGFLLGTMALMDEGTELAIGFHAANNLFIALLVTADWTAFQTDSLLIDTSDPTATWQTFIPMFIYYPALILLFAKKYKWNNWKHKLFGAIEVPALKNEYYDTNGTSQF</sequence>
<dbReference type="EMBL" id="QKZR01000004">
    <property type="protein sequence ID" value="PZX39125.1"/>
    <property type="molecule type" value="Genomic_DNA"/>
</dbReference>
<protein>
    <recommendedName>
        <fullName evidence="2">CAAX prenyl protease 2/Lysostaphin resistance protein A-like domain-containing protein</fullName>
    </recommendedName>
</protein>
<keyword evidence="1" id="KW-0812">Transmembrane</keyword>
<comment type="caution">
    <text evidence="3">The sequence shown here is derived from an EMBL/GenBank/DDBJ whole genome shotgun (WGS) entry which is preliminary data.</text>
</comment>